<sequence>MSGKFALLHRPRITSTRRCPAGGIFHYSSSKSLRYEEQSNFLGNFFERNSPPERTADYFSSIEWTRKVIENKDYDIVPFFPRHFNKHTGENRFFGQTVNTDSTIPHVLSLRLRDIQAPRSGRLHGLNPRHKLRTQPDAICLMSLGHALEEHPTITHGGFQAVLFDEIMRFVVLLHHHQTCQPGPRDKHYTANMSLCYHAPVFAPSDILLRSRLIRRERRKWFTEAEIVDGAGTVLTTAESITLKIFMYFIRGTHKMANSKYEYVKAFEQPDILLPNTWIVVRIDGRGFHKLTDRYGFKKPNDRRALDLMNAAAVKVMKDLPDICIAYGISDEYRKLVTTIVSTFTAHYVYQWGTYFPDTPLQPPHLPSFDGRAVVYPNTRIFRDYMSWRQVDCKYLTLLSDQVTHARKATSTISTTPPSGPWSNKEA</sequence>
<name>Q0D060_ASPTN</name>
<gene>
    <name evidence="5" type="ORF">ATEG_00674</name>
</gene>
<dbReference type="GO" id="GO:0000287">
    <property type="term" value="F:magnesium ion binding"/>
    <property type="evidence" value="ECO:0007669"/>
    <property type="project" value="InterPro"/>
</dbReference>
<dbReference type="InterPro" id="IPR024956">
    <property type="entry name" value="tRNAHis_GuaTrfase_cat"/>
</dbReference>
<evidence type="ECO:0000259" key="3">
    <source>
        <dbReference type="Pfam" id="PF03061"/>
    </source>
</evidence>
<accession>Q0D060</accession>
<dbReference type="Proteomes" id="UP000007963">
    <property type="component" value="Unassembled WGS sequence"/>
</dbReference>
<dbReference type="PANTHER" id="PTHR12729">
    <property type="entry name" value="TRNA(HIS) GUANYLYLTRANSFERASE-RELATED"/>
    <property type="match status" value="1"/>
</dbReference>
<dbReference type="OrthoDB" id="62560at2759"/>
<dbReference type="SUPFAM" id="SSF54637">
    <property type="entry name" value="Thioesterase/thiol ester dehydrase-isomerase"/>
    <property type="match status" value="1"/>
</dbReference>
<dbReference type="VEuPathDB" id="FungiDB:ATEG_00674"/>
<dbReference type="GO" id="GO:0008193">
    <property type="term" value="F:tRNA guanylyltransferase activity"/>
    <property type="evidence" value="ECO:0007669"/>
    <property type="project" value="InterPro"/>
</dbReference>
<evidence type="ECO:0000313" key="6">
    <source>
        <dbReference type="Proteomes" id="UP000007963"/>
    </source>
</evidence>
<dbReference type="RefSeq" id="XP_001210760.1">
    <property type="nucleotide sequence ID" value="XM_001210760.1"/>
</dbReference>
<evidence type="ECO:0000256" key="2">
    <source>
        <dbReference type="ARBA" id="ARBA00032480"/>
    </source>
</evidence>
<evidence type="ECO:0000256" key="1">
    <source>
        <dbReference type="ARBA" id="ARBA00015443"/>
    </source>
</evidence>
<dbReference type="Gene3D" id="3.30.70.3000">
    <property type="match status" value="1"/>
</dbReference>
<protein>
    <recommendedName>
        <fullName evidence="1">tRNA(His) guanylyltransferase</fullName>
    </recommendedName>
    <alternativeName>
        <fullName evidence="2">tRNA-histidine guanylyltransferase</fullName>
    </alternativeName>
</protein>
<dbReference type="eggNOG" id="KOG2721">
    <property type="taxonomic scope" value="Eukaryota"/>
</dbReference>
<dbReference type="PANTHER" id="PTHR12729:SF6">
    <property type="entry name" value="TRNA(HIS) GUANYLYLTRANSFERASE-RELATED"/>
    <property type="match status" value="1"/>
</dbReference>
<dbReference type="GO" id="GO:0006400">
    <property type="term" value="P:tRNA modification"/>
    <property type="evidence" value="ECO:0007669"/>
    <property type="project" value="InterPro"/>
</dbReference>
<dbReference type="HOGENOM" id="CLU_642466_0_0_1"/>
<feature type="domain" description="Thioesterase" evidence="3">
    <location>
        <begin position="154"/>
        <end position="234"/>
    </location>
</feature>
<dbReference type="Pfam" id="PF04446">
    <property type="entry name" value="Thg1"/>
    <property type="match status" value="2"/>
</dbReference>
<reference evidence="6" key="1">
    <citation type="submission" date="2005-09" db="EMBL/GenBank/DDBJ databases">
        <title>Annotation of the Aspergillus terreus NIH2624 genome.</title>
        <authorList>
            <person name="Birren B.W."/>
            <person name="Lander E.S."/>
            <person name="Galagan J.E."/>
            <person name="Nusbaum C."/>
            <person name="Devon K."/>
            <person name="Henn M."/>
            <person name="Ma L.-J."/>
            <person name="Jaffe D.B."/>
            <person name="Butler J."/>
            <person name="Alvarez P."/>
            <person name="Gnerre S."/>
            <person name="Grabherr M."/>
            <person name="Kleber M."/>
            <person name="Mauceli E.W."/>
            <person name="Brockman W."/>
            <person name="Rounsley S."/>
            <person name="Young S.K."/>
            <person name="LaButti K."/>
            <person name="Pushparaj V."/>
            <person name="DeCaprio D."/>
            <person name="Crawford M."/>
            <person name="Koehrsen M."/>
            <person name="Engels R."/>
            <person name="Montgomery P."/>
            <person name="Pearson M."/>
            <person name="Howarth C."/>
            <person name="Larson L."/>
            <person name="Luoma S."/>
            <person name="White J."/>
            <person name="Alvarado L."/>
            <person name="Kodira C.D."/>
            <person name="Zeng Q."/>
            <person name="Oleary S."/>
            <person name="Yandava C."/>
            <person name="Denning D.W."/>
            <person name="Nierman W.C."/>
            <person name="Milne T."/>
            <person name="Madden K."/>
        </authorList>
    </citation>
    <scope>NUCLEOTIDE SEQUENCE [LARGE SCALE GENOMIC DNA]</scope>
    <source>
        <strain evidence="6">NIH 2624 / FGSC A1156</strain>
    </source>
</reference>
<dbReference type="InterPro" id="IPR006683">
    <property type="entry name" value="Thioestr_dom"/>
</dbReference>
<dbReference type="Pfam" id="PF03061">
    <property type="entry name" value="4HBT"/>
    <property type="match status" value="1"/>
</dbReference>
<organism evidence="5 6">
    <name type="scientific">Aspergillus terreus (strain NIH 2624 / FGSC A1156)</name>
    <dbReference type="NCBI Taxonomy" id="341663"/>
    <lineage>
        <taxon>Eukaryota</taxon>
        <taxon>Fungi</taxon>
        <taxon>Dikarya</taxon>
        <taxon>Ascomycota</taxon>
        <taxon>Pezizomycotina</taxon>
        <taxon>Eurotiomycetes</taxon>
        <taxon>Eurotiomycetidae</taxon>
        <taxon>Eurotiales</taxon>
        <taxon>Aspergillaceae</taxon>
        <taxon>Aspergillus</taxon>
        <taxon>Aspergillus subgen. Circumdati</taxon>
    </lineage>
</organism>
<proteinExistence type="predicted"/>
<dbReference type="InterPro" id="IPR029069">
    <property type="entry name" value="HotDog_dom_sf"/>
</dbReference>
<dbReference type="Gene3D" id="3.10.129.10">
    <property type="entry name" value="Hotdog Thioesterase"/>
    <property type="match status" value="1"/>
</dbReference>
<dbReference type="EMBL" id="CH476594">
    <property type="protein sequence ID" value="EAU39320.1"/>
    <property type="molecule type" value="Genomic_DNA"/>
</dbReference>
<evidence type="ECO:0000259" key="4">
    <source>
        <dbReference type="Pfam" id="PF04446"/>
    </source>
</evidence>
<dbReference type="STRING" id="341663.Q0D060"/>
<dbReference type="AlphaFoldDB" id="Q0D060"/>
<dbReference type="GeneID" id="4355429"/>
<evidence type="ECO:0000313" key="5">
    <source>
        <dbReference type="EMBL" id="EAU39320.1"/>
    </source>
</evidence>
<dbReference type="InterPro" id="IPR038469">
    <property type="entry name" value="tRNAHis_GuaTrfase_Thg1_sf"/>
</dbReference>
<dbReference type="InterPro" id="IPR007537">
    <property type="entry name" value="tRNAHis_GuaTrfase_Thg1"/>
</dbReference>
<feature type="domain" description="tRNAHis guanylyltransferase catalytic" evidence="4">
    <location>
        <begin position="334"/>
        <end position="377"/>
    </location>
</feature>
<feature type="domain" description="tRNAHis guanylyltransferase catalytic" evidence="4">
    <location>
        <begin position="261"/>
        <end position="333"/>
    </location>
</feature>